<sequence>MPDWDLVRPGDGSVVAYKKDASALGPIVPRPTVNLEVKNSRSTLIYTGPDGSPMTSRALDIAEKIVSRFHKEALLLKRMDWELFM</sequence>
<accession>A0ABY6U3B5</accession>
<gene>
    <name evidence="1" type="ORF">CLO192961_LOCUS154829</name>
</gene>
<evidence type="ECO:0000313" key="2">
    <source>
        <dbReference type="Proteomes" id="UP000766486"/>
    </source>
</evidence>
<keyword evidence="2" id="KW-1185">Reference proteome</keyword>
<dbReference type="EMBL" id="CABFNS010000729">
    <property type="protein sequence ID" value="VUC25092.1"/>
    <property type="molecule type" value="Genomic_DNA"/>
</dbReference>
<proteinExistence type="predicted"/>
<comment type="caution">
    <text evidence="1">The sequence shown here is derived from an EMBL/GenBank/DDBJ whole genome shotgun (WGS) entry which is preliminary data.</text>
</comment>
<protein>
    <submittedName>
        <fullName evidence="1">Uncharacterized protein</fullName>
    </submittedName>
</protein>
<evidence type="ECO:0000313" key="1">
    <source>
        <dbReference type="EMBL" id="VUC25092.1"/>
    </source>
</evidence>
<dbReference type="Proteomes" id="UP000766486">
    <property type="component" value="Unassembled WGS sequence"/>
</dbReference>
<organism evidence="1 2">
    <name type="scientific">Bionectria ochroleuca</name>
    <name type="common">Gliocladium roseum</name>
    <dbReference type="NCBI Taxonomy" id="29856"/>
    <lineage>
        <taxon>Eukaryota</taxon>
        <taxon>Fungi</taxon>
        <taxon>Dikarya</taxon>
        <taxon>Ascomycota</taxon>
        <taxon>Pezizomycotina</taxon>
        <taxon>Sordariomycetes</taxon>
        <taxon>Hypocreomycetidae</taxon>
        <taxon>Hypocreales</taxon>
        <taxon>Bionectriaceae</taxon>
        <taxon>Clonostachys</taxon>
    </lineage>
</organism>
<name>A0ABY6U3B5_BIOOC</name>
<reference evidence="1 2" key="1">
    <citation type="submission" date="2019-06" db="EMBL/GenBank/DDBJ databases">
        <authorList>
            <person name="Broberg M."/>
        </authorList>
    </citation>
    <scope>NUCLEOTIDE SEQUENCE [LARGE SCALE GENOMIC DNA]</scope>
</reference>